<evidence type="ECO:0008006" key="3">
    <source>
        <dbReference type="Google" id="ProtNLM"/>
    </source>
</evidence>
<dbReference type="EMBL" id="JBGBPQ010000004">
    <property type="protein sequence ID" value="KAL1525864.1"/>
    <property type="molecule type" value="Genomic_DNA"/>
</dbReference>
<sequence length="664" mass="74786">MDPALPNVFEVETVPEVKPQESRSREGLTKWVYAFKDHKGAWGAYYGSFDEFGRPAGKGRIEYRQGATNEAAWNKASGSEFDGEFKHGRMWSGDYRFQDGRTVRMRTGKQQGGQGAADPIPPTHFLVTEKGRGKHGFYETYQAIGARDKSIRPLEIVADGEEAALEMRSDGWARVVKFRQDPKQSQDVTHHIKPALARGEGLVKEGELRTCFELYQKTAMMLLEGSLAPTDRQGLEKMLKKAKSKRSPKDKVAALKDAFELMLRSSIVRNGPYTKIDFGGNPWGWFPIDYESKAKLYILTSDQEQASTTVSFANKDSRNGAAAAPQQAPKVTWDVRAGPCLTAEKIGEKKLSECIVALEYSQFPGWLRFPDDGTLGFHQGVTCAVSRMSPIVGPRYQYIDLEKTFDVCQEVFESLRPSEKNKYFKVEAKTMPAAGWCISSSPSFKWLPEISSYATFEKKYFLFLRQRTTLGVWTMPTREFPSYCIHSFYQGGCVIAASEPMTERGEPIVINDVIVRDNLGWLRLADKTGWTRAGERNKFGWYLLPEGKGTDFVLAAETDVFAVYKQPGGWTPKNMTNVVQHHASFQHGAHIVAHVHPDFPDWLYLASGAGWVKRYINSKENPLPGWIEGATQIPEDVIQKMQENREKMLLLPTEKEDGCLCVVL</sequence>
<name>A0AB34K054_PRYPA</name>
<comment type="caution">
    <text evidence="1">The sequence shown here is derived from an EMBL/GenBank/DDBJ whole genome shotgun (WGS) entry which is preliminary data.</text>
</comment>
<dbReference type="AlphaFoldDB" id="A0AB34K054"/>
<organism evidence="1 2">
    <name type="scientific">Prymnesium parvum</name>
    <name type="common">Toxic golden alga</name>
    <dbReference type="NCBI Taxonomy" id="97485"/>
    <lineage>
        <taxon>Eukaryota</taxon>
        <taxon>Haptista</taxon>
        <taxon>Haptophyta</taxon>
        <taxon>Prymnesiophyceae</taxon>
        <taxon>Prymnesiales</taxon>
        <taxon>Prymnesiaceae</taxon>
        <taxon>Prymnesium</taxon>
    </lineage>
</organism>
<keyword evidence="2" id="KW-1185">Reference proteome</keyword>
<accession>A0AB34K054</accession>
<evidence type="ECO:0000313" key="2">
    <source>
        <dbReference type="Proteomes" id="UP001515480"/>
    </source>
</evidence>
<evidence type="ECO:0000313" key="1">
    <source>
        <dbReference type="EMBL" id="KAL1525864.1"/>
    </source>
</evidence>
<proteinExistence type="predicted"/>
<dbReference type="Proteomes" id="UP001515480">
    <property type="component" value="Unassembled WGS sequence"/>
</dbReference>
<gene>
    <name evidence="1" type="ORF">AB1Y20_020695</name>
</gene>
<protein>
    <recommendedName>
        <fullName evidence="3">MORN repeat-containing protein</fullName>
    </recommendedName>
</protein>
<reference evidence="1 2" key="1">
    <citation type="journal article" date="2024" name="Science">
        <title>Giant polyketide synthase enzymes in the biosynthesis of giant marine polyether toxins.</title>
        <authorList>
            <person name="Fallon T.R."/>
            <person name="Shende V.V."/>
            <person name="Wierzbicki I.H."/>
            <person name="Pendleton A.L."/>
            <person name="Watervoot N.F."/>
            <person name="Auber R.P."/>
            <person name="Gonzalez D.J."/>
            <person name="Wisecaver J.H."/>
            <person name="Moore B.S."/>
        </authorList>
    </citation>
    <scope>NUCLEOTIDE SEQUENCE [LARGE SCALE GENOMIC DNA]</scope>
    <source>
        <strain evidence="1 2">12B1</strain>
    </source>
</reference>